<dbReference type="STRING" id="1497020.DO97_16570"/>
<keyword evidence="2" id="KW-1185">Reference proteome</keyword>
<protein>
    <submittedName>
        <fullName evidence="1">Uncharacterized protein</fullName>
    </submittedName>
</protein>
<gene>
    <name evidence="1" type="ORF">DO97_16570</name>
</gene>
<reference evidence="1 2" key="1">
    <citation type="journal article" date="2014" name="Mol. Ecol.">
        <title>Evolution of Synechococcus.</title>
        <authorList>
            <person name="Dvorak P."/>
            <person name="Casamatta D."/>
            <person name="Hasler P."/>
            <person name="Poulickova A."/>
            <person name="Ondrej V."/>
            <person name="Sanges R."/>
        </authorList>
    </citation>
    <scope>NUCLEOTIDE SEQUENCE [LARGE SCALE GENOMIC DNA]</scope>
    <source>
        <strain evidence="1 2">CAUP A 1101</strain>
    </source>
</reference>
<evidence type="ECO:0000313" key="1">
    <source>
        <dbReference type="EMBL" id="KGF73597.1"/>
    </source>
</evidence>
<comment type="caution">
    <text evidence="1">The sequence shown here is derived from an EMBL/GenBank/DDBJ whole genome shotgun (WGS) entry which is preliminary data.</text>
</comment>
<dbReference type="Proteomes" id="UP000030170">
    <property type="component" value="Unassembled WGS sequence"/>
</dbReference>
<dbReference type="RefSeq" id="WP_036531098.1">
    <property type="nucleotide sequence ID" value="NZ_JJML01000006.1"/>
</dbReference>
<organism evidence="1 2">
    <name type="scientific">Neosynechococcus sphagnicola sy1</name>
    <dbReference type="NCBI Taxonomy" id="1497020"/>
    <lineage>
        <taxon>Bacteria</taxon>
        <taxon>Bacillati</taxon>
        <taxon>Cyanobacteriota</taxon>
        <taxon>Cyanophyceae</taxon>
        <taxon>Neosynechococcales</taxon>
        <taxon>Neosynechococcaceae</taxon>
        <taxon>Neosynechococcus</taxon>
    </lineage>
</organism>
<accession>A0A098TP14</accession>
<dbReference type="AlphaFoldDB" id="A0A098TP14"/>
<proteinExistence type="predicted"/>
<sequence length="98" mass="11081">MLNKITNRILLGFSAPLAFLLLLGASIYASTENLIQLQRNSEETTREIQILHIFAYDLARLISSTRGSVLAPKDQAFRDAYISAREAMLKHEKKLSIF</sequence>
<dbReference type="EMBL" id="JJML01000006">
    <property type="protein sequence ID" value="KGF73597.1"/>
    <property type="molecule type" value="Genomic_DNA"/>
</dbReference>
<evidence type="ECO:0000313" key="2">
    <source>
        <dbReference type="Proteomes" id="UP000030170"/>
    </source>
</evidence>
<name>A0A098TP14_9CYAN</name>